<evidence type="ECO:0000259" key="1">
    <source>
        <dbReference type="PROSITE" id="PS50893"/>
    </source>
</evidence>
<dbReference type="GO" id="GO:0055052">
    <property type="term" value="C:ATP-binding cassette (ABC) transporter complex, substrate-binding subunit-containing"/>
    <property type="evidence" value="ECO:0007669"/>
    <property type="project" value="TreeGrafter"/>
</dbReference>
<organism evidence="2 3">
    <name type="scientific">Williamsoniiplasma luminosum</name>
    <dbReference type="NCBI Taxonomy" id="214888"/>
    <lineage>
        <taxon>Bacteria</taxon>
        <taxon>Bacillati</taxon>
        <taxon>Mycoplasmatota</taxon>
        <taxon>Mollicutes</taxon>
        <taxon>Entomoplasmatales</taxon>
        <taxon>Williamsoniiplasma</taxon>
    </lineage>
</organism>
<dbReference type="EMBL" id="CP027019">
    <property type="protein sequence ID" value="AVP49811.1"/>
    <property type="molecule type" value="Genomic_DNA"/>
</dbReference>
<dbReference type="PANTHER" id="PTHR43875">
    <property type="entry name" value="MALTODEXTRIN IMPORT ATP-BINDING PROTEIN MSMX"/>
    <property type="match status" value="1"/>
</dbReference>
<dbReference type="AlphaFoldDB" id="A0A2S0NLC1"/>
<dbReference type="InterPro" id="IPR017871">
    <property type="entry name" value="ABC_transporter-like_CS"/>
</dbReference>
<reference evidence="3" key="1">
    <citation type="submission" date="2018-02" db="EMBL/GenBank/DDBJ databases">
        <title>Firefly genomes illuminate parallel origins of bioluminescence in beetles.</title>
        <authorList>
            <person name="Fallon T.R."/>
            <person name="Lower S.E.S."/>
            <person name="Behringer M."/>
            <person name="Weng J.-K."/>
        </authorList>
    </citation>
    <scope>NUCLEOTIDE SEQUENCE [LARGE SCALE GENOMIC DNA]</scope>
</reference>
<dbReference type="SUPFAM" id="SSF50331">
    <property type="entry name" value="MOP-like"/>
    <property type="match status" value="1"/>
</dbReference>
<dbReference type="Gene3D" id="3.40.50.300">
    <property type="entry name" value="P-loop containing nucleotide triphosphate hydrolases"/>
    <property type="match status" value="1"/>
</dbReference>
<sequence length="513" mass="59155">MQNLKFFGSSTKTSKFQEEISKNILKLLNDIEDKFDKLQQVKLKEIQKISDTNAISIYGTKELNAYRSRLFTIWFDQARAFVETQKYNLFNSFFESLNANIGSVKTTLADWDKAFNLDLVIAQTQKYVEIESLEISKARIKGISESVKSNKTLLESEIKSIIKFWKLNGKPLQWLVDDQTKTSIFQKQENEFNDWINQFQEAVVALMENNQKEQKALEKMWAKILKSIALIEDQKVEIAEKHKELYEQKKHFRQEVKSAVLEVAEKVEIVNQLHKKPYELSGGQQQRVSIARAIVKKPKVLLLDEPLSNLDAKLRSSTREWIKKFQKSTGITTIFVTHDQEEAMSISDKIFVMSKGQLQQSGKPMEIYKKPENVFVANFIGTPSMNFIEKTKVDKLGNVTFGGVSFGQIQNKAYFNKEVIMGIRPEHFELANSKTKIEKANSKVLQATIDNIEKLGRSEYIKTVLKFNNQEIRVIYDVKNISSTNNQDIELNAIKGNIYIFDIEDEGKLVEVI</sequence>
<dbReference type="InterPro" id="IPR003439">
    <property type="entry name" value="ABC_transporter-like_ATP-bd"/>
</dbReference>
<accession>A0A2S0NLC1</accession>
<dbReference type="Proteomes" id="UP000239250">
    <property type="component" value="Chromosome"/>
</dbReference>
<dbReference type="Gene3D" id="2.40.50.100">
    <property type="match status" value="1"/>
</dbReference>
<proteinExistence type="predicted"/>
<feature type="domain" description="ABC transporter" evidence="1">
    <location>
        <begin position="112"/>
        <end position="380"/>
    </location>
</feature>
<name>A0A2S0NLC1_9MOLU</name>
<evidence type="ECO:0000313" key="2">
    <source>
        <dbReference type="EMBL" id="AVP49811.1"/>
    </source>
</evidence>
<dbReference type="Pfam" id="PF00005">
    <property type="entry name" value="ABC_tran"/>
    <property type="match status" value="1"/>
</dbReference>
<dbReference type="Pfam" id="PF17912">
    <property type="entry name" value="OB_MalK"/>
    <property type="match status" value="1"/>
</dbReference>
<dbReference type="PANTHER" id="PTHR43875:SF1">
    <property type="entry name" value="OSMOPROTECTIVE COMPOUNDS UPTAKE ATP-BINDING PROTEIN GGTA"/>
    <property type="match status" value="1"/>
</dbReference>
<dbReference type="InterPro" id="IPR040582">
    <property type="entry name" value="OB_MalK-like"/>
</dbReference>
<protein>
    <recommendedName>
        <fullName evidence="1">ABC transporter domain-containing protein</fullName>
    </recommendedName>
</protein>
<dbReference type="InterPro" id="IPR027417">
    <property type="entry name" value="P-loop_NTPase"/>
</dbReference>
<evidence type="ECO:0000313" key="3">
    <source>
        <dbReference type="Proteomes" id="UP000239250"/>
    </source>
</evidence>
<dbReference type="GO" id="GO:0005524">
    <property type="term" value="F:ATP binding"/>
    <property type="evidence" value="ECO:0007669"/>
    <property type="project" value="InterPro"/>
</dbReference>
<dbReference type="InterPro" id="IPR047641">
    <property type="entry name" value="ABC_transpr_MalK/UgpC-like"/>
</dbReference>
<dbReference type="PROSITE" id="PS50893">
    <property type="entry name" value="ABC_TRANSPORTER_2"/>
    <property type="match status" value="1"/>
</dbReference>
<dbReference type="GO" id="GO:0016887">
    <property type="term" value="F:ATP hydrolysis activity"/>
    <property type="evidence" value="ECO:0007669"/>
    <property type="project" value="InterPro"/>
</dbReference>
<dbReference type="InterPro" id="IPR008995">
    <property type="entry name" value="Mo/tungstate-bd_C_term_dom"/>
</dbReference>
<gene>
    <name evidence="2" type="ORF">C5T88_03385</name>
</gene>
<dbReference type="SUPFAM" id="SSF52540">
    <property type="entry name" value="P-loop containing nucleoside triphosphate hydrolases"/>
    <property type="match status" value="1"/>
</dbReference>
<dbReference type="PROSITE" id="PS00211">
    <property type="entry name" value="ABC_TRANSPORTER_1"/>
    <property type="match status" value="1"/>
</dbReference>